<evidence type="ECO:0000313" key="1">
    <source>
        <dbReference type="EMBL" id="KII63142.1"/>
    </source>
</evidence>
<evidence type="ECO:0000313" key="2">
    <source>
        <dbReference type="Proteomes" id="UP000031668"/>
    </source>
</evidence>
<dbReference type="AlphaFoldDB" id="A0A0C2J238"/>
<name>A0A0C2J238_THEKT</name>
<protein>
    <submittedName>
        <fullName evidence="1">Uncharacterized protein</fullName>
    </submittedName>
</protein>
<dbReference type="EMBL" id="JWZT01004769">
    <property type="protein sequence ID" value="KII63142.1"/>
    <property type="molecule type" value="Genomic_DNA"/>
</dbReference>
<reference evidence="1 2" key="1">
    <citation type="journal article" date="2014" name="Genome Biol. Evol.">
        <title>The genome of the myxosporean Thelohanellus kitauei shows adaptations to nutrient acquisition within its fish host.</title>
        <authorList>
            <person name="Yang Y."/>
            <person name="Xiong J."/>
            <person name="Zhou Z."/>
            <person name="Huo F."/>
            <person name="Miao W."/>
            <person name="Ran C."/>
            <person name="Liu Y."/>
            <person name="Zhang J."/>
            <person name="Feng J."/>
            <person name="Wang M."/>
            <person name="Wang M."/>
            <person name="Wang L."/>
            <person name="Yao B."/>
        </authorList>
    </citation>
    <scope>NUCLEOTIDE SEQUENCE [LARGE SCALE GENOMIC DNA]</scope>
    <source>
        <strain evidence="1">Wuqing</strain>
    </source>
</reference>
<dbReference type="OrthoDB" id="10047020at2759"/>
<organism evidence="1 2">
    <name type="scientific">Thelohanellus kitauei</name>
    <name type="common">Myxosporean</name>
    <dbReference type="NCBI Taxonomy" id="669202"/>
    <lineage>
        <taxon>Eukaryota</taxon>
        <taxon>Metazoa</taxon>
        <taxon>Cnidaria</taxon>
        <taxon>Myxozoa</taxon>
        <taxon>Myxosporea</taxon>
        <taxon>Bivalvulida</taxon>
        <taxon>Platysporina</taxon>
        <taxon>Myxobolidae</taxon>
        <taxon>Thelohanellus</taxon>
    </lineage>
</organism>
<gene>
    <name evidence="1" type="ORF">RF11_11627</name>
</gene>
<accession>A0A0C2J238</accession>
<dbReference type="Proteomes" id="UP000031668">
    <property type="component" value="Unassembled WGS sequence"/>
</dbReference>
<proteinExistence type="predicted"/>
<sequence length="171" mass="20377">MFVHRLIWSLGNEIYINELNEEQDLFPYEYIKRGLLSTVKDDLLKRIFIKAESHILNSYQYEVSKDICNNEKYKTLLRCLTMFVLLFNESTYLSPDKLDHYLESTNPDSALASKIREHPHTSENIFASDISPNAFKFYHHTFSVLLRWFQLVYEMKFIFGNINLKFTNKLC</sequence>
<keyword evidence="2" id="KW-1185">Reference proteome</keyword>
<comment type="caution">
    <text evidence="1">The sequence shown here is derived from an EMBL/GenBank/DDBJ whole genome shotgun (WGS) entry which is preliminary data.</text>
</comment>